<dbReference type="Pfam" id="PF00031">
    <property type="entry name" value="Cystatin"/>
    <property type="match status" value="1"/>
</dbReference>
<dbReference type="GO" id="GO:0005794">
    <property type="term" value="C:Golgi apparatus"/>
    <property type="evidence" value="ECO:0007669"/>
    <property type="project" value="TreeGrafter"/>
</dbReference>
<dbReference type="GO" id="GO:0005783">
    <property type="term" value="C:endoplasmic reticulum"/>
    <property type="evidence" value="ECO:0007669"/>
    <property type="project" value="TreeGrafter"/>
</dbReference>
<dbReference type="Proteomes" id="UP000016665">
    <property type="component" value="Unplaced"/>
</dbReference>
<dbReference type="GO" id="GO:0004869">
    <property type="term" value="F:cysteine-type endopeptidase inhibitor activity"/>
    <property type="evidence" value="ECO:0007669"/>
    <property type="project" value="InterPro"/>
</dbReference>
<sequence length="141" mass="16052">LRAAGLLSHCLIFTNVPPPHSTIRPGSPVPVNTNNPGVHKAARFGVYNYNNKSNDLFLFKESQIKKAMVQVRANKAERQRDVVFSCLITACNAEINQKTPELSHLFPFYSQMLRCYFEVWITPWTHKVHIPVAHCHQDLSP</sequence>
<dbReference type="GO" id="GO:0005770">
    <property type="term" value="C:late endosome"/>
    <property type="evidence" value="ECO:0007669"/>
    <property type="project" value="TreeGrafter"/>
</dbReference>
<protein>
    <recommendedName>
        <fullName evidence="1">Cystatin domain-containing protein</fullName>
    </recommendedName>
</protein>
<dbReference type="GO" id="GO:0006955">
    <property type="term" value="P:immune response"/>
    <property type="evidence" value="ECO:0007669"/>
    <property type="project" value="InterPro"/>
</dbReference>
<dbReference type="GO" id="GO:0031643">
    <property type="term" value="P:positive regulation of myelination"/>
    <property type="evidence" value="ECO:0007669"/>
    <property type="project" value="TreeGrafter"/>
</dbReference>
<reference evidence="2" key="1">
    <citation type="submission" date="2025-08" db="UniProtKB">
        <authorList>
            <consortium name="Ensembl"/>
        </authorList>
    </citation>
    <scope>IDENTIFICATION</scope>
</reference>
<evidence type="ECO:0000313" key="2">
    <source>
        <dbReference type="Ensembl" id="ENSFALP00000000580.2"/>
    </source>
</evidence>
<proteinExistence type="predicted"/>
<dbReference type="PANTHER" id="PTHR47141">
    <property type="entry name" value="CYSTATIN-F"/>
    <property type="match status" value="1"/>
</dbReference>
<evidence type="ECO:0000259" key="1">
    <source>
        <dbReference type="Pfam" id="PF00031"/>
    </source>
</evidence>
<reference evidence="2" key="2">
    <citation type="submission" date="2025-09" db="UniProtKB">
        <authorList>
            <consortium name="Ensembl"/>
        </authorList>
    </citation>
    <scope>IDENTIFICATION</scope>
</reference>
<dbReference type="CDD" id="cd00042">
    <property type="entry name" value="CY"/>
    <property type="match status" value="1"/>
</dbReference>
<name>U3JCS6_FICAL</name>
<dbReference type="SUPFAM" id="SSF54403">
    <property type="entry name" value="Cystatin/monellin"/>
    <property type="match status" value="1"/>
</dbReference>
<dbReference type="PANTHER" id="PTHR47141:SF1">
    <property type="entry name" value="CYSTATIN-F"/>
    <property type="match status" value="1"/>
</dbReference>
<dbReference type="STRING" id="59894.ENSFALP00000000580"/>
<dbReference type="Gene3D" id="3.10.450.10">
    <property type="match status" value="1"/>
</dbReference>
<dbReference type="AlphaFoldDB" id="U3JCS6"/>
<dbReference type="eggNOG" id="ENOG502S5CP">
    <property type="taxonomic scope" value="Eukaryota"/>
</dbReference>
<evidence type="ECO:0000313" key="3">
    <source>
        <dbReference type="Proteomes" id="UP000016665"/>
    </source>
</evidence>
<keyword evidence="3" id="KW-1185">Reference proteome</keyword>
<organism evidence="2 3">
    <name type="scientific">Ficedula albicollis</name>
    <name type="common">Collared flycatcher</name>
    <name type="synonym">Muscicapa albicollis</name>
    <dbReference type="NCBI Taxonomy" id="59894"/>
    <lineage>
        <taxon>Eukaryota</taxon>
        <taxon>Metazoa</taxon>
        <taxon>Chordata</taxon>
        <taxon>Craniata</taxon>
        <taxon>Vertebrata</taxon>
        <taxon>Euteleostomi</taxon>
        <taxon>Archelosauria</taxon>
        <taxon>Archosauria</taxon>
        <taxon>Dinosauria</taxon>
        <taxon>Saurischia</taxon>
        <taxon>Theropoda</taxon>
        <taxon>Coelurosauria</taxon>
        <taxon>Aves</taxon>
        <taxon>Neognathae</taxon>
        <taxon>Neoaves</taxon>
        <taxon>Telluraves</taxon>
        <taxon>Australaves</taxon>
        <taxon>Passeriformes</taxon>
        <taxon>Muscicapidae</taxon>
        <taxon>Ficedula</taxon>
    </lineage>
</organism>
<dbReference type="GO" id="GO:1903979">
    <property type="term" value="P:negative regulation of microglial cell activation"/>
    <property type="evidence" value="ECO:0007669"/>
    <property type="project" value="TreeGrafter"/>
</dbReference>
<dbReference type="HOGENOM" id="CLU_118168_1_0_1"/>
<dbReference type="GeneTree" id="ENSGT00940000160277"/>
<dbReference type="InterPro" id="IPR000010">
    <property type="entry name" value="Cystatin_dom"/>
</dbReference>
<dbReference type="InterPro" id="IPR046350">
    <property type="entry name" value="Cystatin_sf"/>
</dbReference>
<dbReference type="GO" id="GO:0005764">
    <property type="term" value="C:lysosome"/>
    <property type="evidence" value="ECO:0007669"/>
    <property type="project" value="TreeGrafter"/>
</dbReference>
<dbReference type="InterPro" id="IPR042886">
    <property type="entry name" value="Cystatin-F"/>
</dbReference>
<dbReference type="Ensembl" id="ENSFALT00000000584.2">
    <property type="protein sequence ID" value="ENSFALP00000000580.2"/>
    <property type="gene ID" value="ENSFALG00000000561.2"/>
</dbReference>
<feature type="domain" description="Cystatin" evidence="1">
    <location>
        <begin position="26"/>
        <end position="73"/>
    </location>
</feature>
<dbReference type="GO" id="GO:0005615">
    <property type="term" value="C:extracellular space"/>
    <property type="evidence" value="ECO:0007669"/>
    <property type="project" value="TreeGrafter"/>
</dbReference>
<accession>U3JCS6</accession>